<organism evidence="2 3">
    <name type="scientific">Roseimicrobium gellanilyticum</name>
    <dbReference type="NCBI Taxonomy" id="748857"/>
    <lineage>
        <taxon>Bacteria</taxon>
        <taxon>Pseudomonadati</taxon>
        <taxon>Verrucomicrobiota</taxon>
        <taxon>Verrucomicrobiia</taxon>
        <taxon>Verrucomicrobiales</taxon>
        <taxon>Verrucomicrobiaceae</taxon>
        <taxon>Roseimicrobium</taxon>
    </lineage>
</organism>
<dbReference type="Proteomes" id="UP000253426">
    <property type="component" value="Unassembled WGS sequence"/>
</dbReference>
<comment type="caution">
    <text evidence="2">The sequence shown here is derived from an EMBL/GenBank/DDBJ whole genome shotgun (WGS) entry which is preliminary data.</text>
</comment>
<evidence type="ECO:0000313" key="2">
    <source>
        <dbReference type="EMBL" id="RBP45222.1"/>
    </source>
</evidence>
<dbReference type="InterPro" id="IPR050708">
    <property type="entry name" value="T6SS_VgrG/RHS"/>
</dbReference>
<protein>
    <submittedName>
        <fullName evidence="2">RHS repeat-associated protein</fullName>
    </submittedName>
</protein>
<keyword evidence="3" id="KW-1185">Reference proteome</keyword>
<dbReference type="InterPro" id="IPR022385">
    <property type="entry name" value="Rhs_assc_core"/>
</dbReference>
<dbReference type="NCBIfam" id="TIGR03696">
    <property type="entry name" value="Rhs_assc_core"/>
    <property type="match status" value="1"/>
</dbReference>
<feature type="chain" id="PRO_5016759496" evidence="1">
    <location>
        <begin position="35"/>
        <end position="1975"/>
    </location>
</feature>
<feature type="signal peptide" evidence="1">
    <location>
        <begin position="1"/>
        <end position="34"/>
    </location>
</feature>
<name>A0A366HRP0_9BACT</name>
<dbReference type="OrthoDB" id="174505at2"/>
<dbReference type="PANTHER" id="PTHR32305:SF15">
    <property type="entry name" value="PROTEIN RHSA-RELATED"/>
    <property type="match status" value="1"/>
</dbReference>
<dbReference type="EMBL" id="QNRR01000003">
    <property type="protein sequence ID" value="RBP45222.1"/>
    <property type="molecule type" value="Genomic_DNA"/>
</dbReference>
<gene>
    <name evidence="2" type="ORF">DES53_103220</name>
</gene>
<dbReference type="Gene3D" id="2.180.10.10">
    <property type="entry name" value="RHS repeat-associated core"/>
    <property type="match status" value="2"/>
</dbReference>
<evidence type="ECO:0000313" key="3">
    <source>
        <dbReference type="Proteomes" id="UP000253426"/>
    </source>
</evidence>
<dbReference type="PANTHER" id="PTHR32305">
    <property type="match status" value="1"/>
</dbReference>
<proteinExistence type="predicted"/>
<keyword evidence="1" id="KW-0732">Signal</keyword>
<reference evidence="2 3" key="1">
    <citation type="submission" date="2018-06" db="EMBL/GenBank/DDBJ databases">
        <title>Genomic Encyclopedia of Type Strains, Phase IV (KMG-IV): sequencing the most valuable type-strain genomes for metagenomic binning, comparative biology and taxonomic classification.</title>
        <authorList>
            <person name="Goeker M."/>
        </authorList>
    </citation>
    <scope>NUCLEOTIDE SEQUENCE [LARGE SCALE GENOMIC DNA]</scope>
    <source>
        <strain evidence="2 3">DSM 25532</strain>
    </source>
</reference>
<evidence type="ECO:0000256" key="1">
    <source>
        <dbReference type="SAM" id="SignalP"/>
    </source>
</evidence>
<sequence>MNMSRSHTSSYSLFCCIRALLVLAVALLSGGAKADSCCNSRKVIVHVQVSPLASIDLHLGEYTYSFGPGEWRREVQLPESSGGRWEASMDFHVVETAEEPMPHTQALVLFETCGGFFALSAFSWIEEVPAHCWWEDDGFGNMVEWCSGGEPAIYVGSQTVGGDYFDELPCGKACASSPDYDSPVGGGGSDFPIMPVVLQQSYSLGKGIIGSGGNEVTLGTLLFEKDLSANTFPDIGDLEYVVNPAAGSGGAVEQVKVPPSTGPVVQYKTDNLLVDITDTVGDDGIRIRFYDANVVSASKNPTTGRYTFTGDPIAEHVLTQVQSGTDMGVQISSTVEGKTTVHQGFAVLNGDGSGSRTEVNGNIKKEIMDIRTGGATPARTIHITESRLLPNSQTVVMSAHEEHYELRTWGEALIQRVVDPAGANLVTEYTYDNEGNLILEERPDGSWAVYNQFEAIQSTYTPWLDGPTDPSLADSSNSRWVTSQVQTQYDSMGILISTTRTNTESILGAMVSKAVSIETEGMDPVGSGSVILLETKRYHGSESTPRLVETSVYDKKWDAGSRRYVRGDLRRTIGADGVVRTYEKVSSTVNKVTMGTIANPEGIAGKTTQVETETGDFGAVRQTTRVYTGSSTYVDISEREISYTAPTGFPQVETIDGQTISTVTRPNATTLVTTDAEGVSTTQVADGNGELASTTRNGVTTTYGWASQNGLLKRATTRTAGTLTLTSYEVTDPAGRVVERCDENGVERLYSYTLGGRVTTEYGPGPVNERRETITTQYLDGQVKSLTGNAVVDEHYTYAVDGTSNPLLARTRVQTTYIGDGYNLTSGNESPRWRKSHTDGVGRTVCEQKPGPDSTVLTTTHHYNSAGQLVRVENTGSADLVHGYDIETGTQNLTGYDLDDSGTLELASNEPVTKASHFYELDNGDWWQVQESLTLTNAQSGTEGRLTRTRRKLGDGLAGPSETTQADGTVLTTSISINSTTRTRTVTTTSSRSDLDGVQTLMNGLLMSVTQAGHPGEWTYTYDDMERLTSFTEPGQSATITTHITGSNLPASSSGPQGSFTYSYYAPTSPWAGELESIMDGEGAVTTRVYSQRGELAATWGTGTYPVRYEYNAFGDKVKMHTYQTDPASNTPVTAGNITEWVYEASTGLLLEQKDAANEAVTYEHEVTANGSLMRRIWARGEETEFVRDKVGRLISVLYDDANTPDVQHVYLRDGSLAQSTDGAGVHDFTYDGPARQQVTEVISGTGLLSGYTVEHRVGHRTQTGYAEVRKGTEVVMNATRTHASGSGMLQGINGPAGSAWTYAYRSVSPQISEVGFTATGGTAQVAVREYDTLGRVSSIRYQRGTAGSTWSTYGVMGWNYTYHANSPQRREAVLPYRPSGGSALAASPPGWAYDYNLRGEVTGVARSDADGLAVDGQDWGYDYDAVGNRLSSTQDAKARNYTANALNQYANITHSGQVEISGLTASGVTRVAVNGQPSSGRPPGNGEPDGFSQWLTVPNTANGVWHSVQVKATRPGEPPETPLDMLKQGRIWVPQAQTSPQYDEDGNLLFDGRWRYTWDGENRLLAMETDGMVALLPNAPPRMRVEFAYDGQSRRVAKVVKRWQSGPEQWVTIASWKYLYEGWNVLVELDELRGGAVERSYVWGSDLSGNMRGAGGVGGLLGVYDGRSAKVYNVMTEVNGNVMGLVDAASGQWVARYDYDAFGNRITAVGTQAGLCPYGFSTKYTDVETGLCYYGYRYYSPDFGRWLNRDPIAEHAWFQYSEYASALGLSSSDTSALRSSSKGPEAGVNELGGLNAFVGNNPIATYDVLGLHTGLLHGYDIEIYTERRNYGMFSGIIGIFSNSAYSYHDLTLSGDINSCDDADLYVRVQNDPYSVTGMLATNGPIAYAGADITGPSRAFLNGSPSMSWMVKASPSMQGVWLWHKLTLPSSLLVIPIIEAKISVKRGRWLVGGYADVEIVEWGTGLSWSRRITIR</sequence>
<accession>A0A366HRP0</accession>